<keyword evidence="3 7" id="KW-0863">Zinc-finger</keyword>
<feature type="domain" description="HIT-type" evidence="8">
    <location>
        <begin position="15"/>
        <end position="49"/>
    </location>
</feature>
<comment type="caution">
    <text evidence="9">The sequence shown here is derived from an EMBL/GenBank/DDBJ whole genome shotgun (WGS) entry which is preliminary data.</text>
</comment>
<dbReference type="PANTHER" id="PTHR13483">
    <property type="entry name" value="BOX C_D SNORNA PROTEIN 1-RELATED"/>
    <property type="match status" value="1"/>
</dbReference>
<accession>A0ABR1ASA0</accession>
<name>A0ABR1ASA0_POLSC</name>
<protein>
    <recommendedName>
        <fullName evidence="8">HIT-type domain-containing protein</fullName>
    </recommendedName>
</protein>
<comment type="similarity">
    <text evidence="6">Belongs to the BCD1 family.</text>
</comment>
<keyword evidence="10" id="KW-1185">Reference proteome</keyword>
<evidence type="ECO:0000256" key="4">
    <source>
        <dbReference type="ARBA" id="ARBA00022833"/>
    </source>
</evidence>
<dbReference type="InterPro" id="IPR057721">
    <property type="entry name" value="BCD1_alpha/beta"/>
</dbReference>
<dbReference type="InterPro" id="IPR007529">
    <property type="entry name" value="Znf_HIT"/>
</dbReference>
<evidence type="ECO:0000313" key="10">
    <source>
        <dbReference type="Proteomes" id="UP001359485"/>
    </source>
</evidence>
<evidence type="ECO:0000256" key="6">
    <source>
        <dbReference type="ARBA" id="ARBA00049654"/>
    </source>
</evidence>
<organism evidence="9 10">
    <name type="scientific">Polyplax serrata</name>
    <name type="common">Common mouse louse</name>
    <dbReference type="NCBI Taxonomy" id="468196"/>
    <lineage>
        <taxon>Eukaryota</taxon>
        <taxon>Metazoa</taxon>
        <taxon>Ecdysozoa</taxon>
        <taxon>Arthropoda</taxon>
        <taxon>Hexapoda</taxon>
        <taxon>Insecta</taxon>
        <taxon>Pterygota</taxon>
        <taxon>Neoptera</taxon>
        <taxon>Paraneoptera</taxon>
        <taxon>Psocodea</taxon>
        <taxon>Troctomorpha</taxon>
        <taxon>Phthiraptera</taxon>
        <taxon>Anoplura</taxon>
        <taxon>Polyplacidae</taxon>
        <taxon>Polyplax</taxon>
    </lineage>
</organism>
<comment type="function">
    <text evidence="5">Required for box C/D snoRNAs accumulation involved in snoRNA processing, snoRNA transport to the nucleolus and ribosome biogenesis.</text>
</comment>
<dbReference type="Proteomes" id="UP001359485">
    <property type="component" value="Unassembled WGS sequence"/>
</dbReference>
<dbReference type="PROSITE" id="PS51083">
    <property type="entry name" value="ZF_HIT"/>
    <property type="match status" value="1"/>
</dbReference>
<dbReference type="InterPro" id="IPR051639">
    <property type="entry name" value="BCD1"/>
</dbReference>
<keyword evidence="4" id="KW-0862">Zinc</keyword>
<evidence type="ECO:0000256" key="3">
    <source>
        <dbReference type="ARBA" id="ARBA00022771"/>
    </source>
</evidence>
<evidence type="ECO:0000256" key="1">
    <source>
        <dbReference type="ARBA" id="ARBA00022553"/>
    </source>
</evidence>
<dbReference type="PANTHER" id="PTHR13483:SF3">
    <property type="entry name" value="BOX C_D SNORNA PROTEIN 1"/>
    <property type="match status" value="1"/>
</dbReference>
<dbReference type="Gene3D" id="3.30.60.190">
    <property type="match status" value="1"/>
</dbReference>
<keyword evidence="1" id="KW-0597">Phosphoprotein</keyword>
<dbReference type="EMBL" id="JAWJWF010000045">
    <property type="protein sequence ID" value="KAK6626810.1"/>
    <property type="molecule type" value="Genomic_DNA"/>
</dbReference>
<dbReference type="SUPFAM" id="SSF144232">
    <property type="entry name" value="HIT/MYND zinc finger-like"/>
    <property type="match status" value="1"/>
</dbReference>
<evidence type="ECO:0000313" key="9">
    <source>
        <dbReference type="EMBL" id="KAK6626810.1"/>
    </source>
</evidence>
<gene>
    <name evidence="9" type="ORF">RUM44_009287</name>
</gene>
<dbReference type="Pfam" id="PF04438">
    <property type="entry name" value="zf-HIT"/>
    <property type="match status" value="1"/>
</dbReference>
<evidence type="ECO:0000256" key="5">
    <source>
        <dbReference type="ARBA" id="ARBA00049598"/>
    </source>
</evidence>
<sequence>MDDNEEVVYNRLGNCEVCGSENAQYTCPRCEIKTCSLDCVKIHKKELECNGDRDKVGFVPISKFTNLTLLSDYRLLEDVSRTIDNCKRNPNKKYTRYNKPLPPHLYRLRKAAYSRGTNLQFLPQHFTRHQHNSTILNFETRVIEWRLELVFCHAENLKIVIEKCSENERLSSVLSNFITFDKCPEPYKKALKYYHSTGLPGVEVLLKAENVQQQPSFFALDLSSTLRENFEDRIIIEYPIMWVIFKSHKDEFTILDPDMKVDCSLDKMVKGKPYANFMPYTYFDTVTYSKPPSKGDQAASSIHSSAAELRKYFSCDRSDDEMEEEVNEKAEMQPTLSNSTNKLEIPFYENLIKQS</sequence>
<evidence type="ECO:0000259" key="8">
    <source>
        <dbReference type="PROSITE" id="PS51083"/>
    </source>
</evidence>
<evidence type="ECO:0000256" key="7">
    <source>
        <dbReference type="PROSITE-ProRule" id="PRU00453"/>
    </source>
</evidence>
<keyword evidence="2" id="KW-0479">Metal-binding</keyword>
<dbReference type="CDD" id="cd23023">
    <property type="entry name" value="zf-HIT_BCD1"/>
    <property type="match status" value="1"/>
</dbReference>
<reference evidence="9 10" key="1">
    <citation type="submission" date="2023-09" db="EMBL/GenBank/DDBJ databases">
        <title>Genomes of two closely related lineages of the louse Polyplax serrata with different host specificities.</title>
        <authorList>
            <person name="Martinu J."/>
            <person name="Tarabai H."/>
            <person name="Stefka J."/>
            <person name="Hypsa V."/>
        </authorList>
    </citation>
    <scope>NUCLEOTIDE SEQUENCE [LARGE SCALE GENOMIC DNA]</scope>
    <source>
        <strain evidence="9">98ZLc_SE</strain>
    </source>
</reference>
<dbReference type="Pfam" id="PF25790">
    <property type="entry name" value="BCD1"/>
    <property type="match status" value="1"/>
</dbReference>
<evidence type="ECO:0000256" key="2">
    <source>
        <dbReference type="ARBA" id="ARBA00022723"/>
    </source>
</evidence>
<proteinExistence type="inferred from homology"/>